<evidence type="ECO:0000256" key="6">
    <source>
        <dbReference type="ARBA" id="ARBA00012673"/>
    </source>
</evidence>
<evidence type="ECO:0000313" key="17">
    <source>
        <dbReference type="EMBL" id="TKA73038.1"/>
    </source>
</evidence>
<dbReference type="AlphaFoldDB" id="A0A4U0XC16"/>
<sequence>MYAVARFLRFASRSALRSSSHTKPTHRVSVFREIPAARFSSGSGRGSQPARPSAASGIAALLVGAVGWALLGPREAHAEERATQEEPRKIRLSEIHEHRRGADALWVFKGDRVYDITDWVPNHPGGDVILRAAGGNVEPYWNIFTIHQKQDVYDILEQYFVGVIDPRDLVDGRVASEQIDDPFATDPERDPRLRKHSDRPCNAETPASELGTFITPNSVFYVRNHLWVPEVSDADDHRVTVEMGDGSEKEYSVQDLRRLFKEYKVTATLQCSGNRRAHMTAGSRPTNGLQWDVGAIGTAEWTGVRLRDVLTDAGVPVDDLPPHIKHAQFLGAEAYGASIPIEKAVDNRGDVMLVYEMNGQPLPRDHGYPLRVLVPGNVAARSVKWVKRITMSEEESTSQWQRRDYKCFGPNEGTNPDWDRARSIQEMPVQSAITSVEQVSTGGLKDNPAARVYGLEEESFVLEGYAFSGGGREIVRVDVSVDNGRTWQQADLLDNDAGGCKAWSWKQWRFSTPKRQTARWFVVKAVDEAYNTQADSFEPHYNFRGNLASAWHRVPVQLARD</sequence>
<dbReference type="SUPFAM" id="SSF81296">
    <property type="entry name" value="E set domains"/>
    <property type="match status" value="1"/>
</dbReference>
<evidence type="ECO:0000256" key="7">
    <source>
        <dbReference type="ARBA" id="ARBA00015499"/>
    </source>
</evidence>
<dbReference type="InterPro" id="IPR001199">
    <property type="entry name" value="Cyt_B5-like_heme/steroid-bd"/>
</dbReference>
<dbReference type="OrthoDB" id="10051395at2759"/>
<dbReference type="Gene3D" id="2.60.40.650">
    <property type="match status" value="1"/>
</dbReference>
<dbReference type="InterPro" id="IPR005066">
    <property type="entry name" value="MoCF_OxRdtse_dimer"/>
</dbReference>
<comment type="cofactor">
    <cofactor evidence="1">
        <name>Mo-molybdopterin</name>
        <dbReference type="ChEBI" id="CHEBI:71302"/>
    </cofactor>
</comment>
<evidence type="ECO:0000256" key="3">
    <source>
        <dbReference type="ARBA" id="ARBA00004569"/>
    </source>
</evidence>
<comment type="pathway">
    <text evidence="4">Energy metabolism; sulfur metabolism.</text>
</comment>
<evidence type="ECO:0000259" key="16">
    <source>
        <dbReference type="PROSITE" id="PS50255"/>
    </source>
</evidence>
<evidence type="ECO:0000256" key="15">
    <source>
        <dbReference type="SAM" id="MobiDB-lite"/>
    </source>
</evidence>
<dbReference type="PROSITE" id="PS50255">
    <property type="entry name" value="CYTOCHROME_B5_2"/>
    <property type="match status" value="1"/>
</dbReference>
<keyword evidence="18" id="KW-1185">Reference proteome</keyword>
<dbReference type="STRING" id="331657.A0A4U0XC16"/>
<proteinExistence type="predicted"/>
<dbReference type="SMART" id="SM01117">
    <property type="entry name" value="Cyt-b5"/>
    <property type="match status" value="1"/>
</dbReference>
<dbReference type="Pfam" id="PF00174">
    <property type="entry name" value="Oxidored_molyb"/>
    <property type="match status" value="1"/>
</dbReference>
<keyword evidence="13" id="KW-0496">Mitochondrion</keyword>
<name>A0A4U0XC16_9PEZI</name>
<protein>
    <recommendedName>
        <fullName evidence="7">Nitrate reductase [NADPH]</fullName>
        <ecNumber evidence="6">1.7.1.3</ecNumber>
        <ecNumber evidence="5">1.8.3.1</ecNumber>
    </recommendedName>
</protein>
<evidence type="ECO:0000256" key="13">
    <source>
        <dbReference type="ARBA" id="ARBA00023128"/>
    </source>
</evidence>
<evidence type="ECO:0000256" key="1">
    <source>
        <dbReference type="ARBA" id="ARBA00001924"/>
    </source>
</evidence>
<gene>
    <name evidence="17" type="ORF">B0A49_04607</name>
</gene>
<evidence type="ECO:0000256" key="8">
    <source>
        <dbReference type="ARBA" id="ARBA00022505"/>
    </source>
</evidence>
<dbReference type="FunFam" id="3.90.420.10:FF:000002">
    <property type="entry name" value="sulfite oxidase, mitochondrial"/>
    <property type="match status" value="1"/>
</dbReference>
<feature type="region of interest" description="Disordered" evidence="15">
    <location>
        <begin position="175"/>
        <end position="208"/>
    </location>
</feature>
<dbReference type="GO" id="GO:0005758">
    <property type="term" value="C:mitochondrial intermembrane space"/>
    <property type="evidence" value="ECO:0007669"/>
    <property type="project" value="UniProtKB-SubCell"/>
</dbReference>
<dbReference type="InterPro" id="IPR014756">
    <property type="entry name" value="Ig_E-set"/>
</dbReference>
<comment type="subcellular location">
    <subcellularLocation>
        <location evidence="3">Mitochondrion intermembrane space</location>
    </subcellularLocation>
</comment>
<evidence type="ECO:0000256" key="12">
    <source>
        <dbReference type="ARBA" id="ARBA00023004"/>
    </source>
</evidence>
<dbReference type="FunFam" id="3.10.120.10:FF:000007">
    <property type="entry name" value="Sulfite oxidase, mitochondrial"/>
    <property type="match status" value="1"/>
</dbReference>
<keyword evidence="11" id="KW-0560">Oxidoreductase</keyword>
<evidence type="ECO:0000256" key="2">
    <source>
        <dbReference type="ARBA" id="ARBA00001970"/>
    </source>
</evidence>
<dbReference type="Gene3D" id="3.90.420.10">
    <property type="entry name" value="Oxidoreductase, molybdopterin-binding domain"/>
    <property type="match status" value="1"/>
</dbReference>
<dbReference type="GO" id="GO:0020037">
    <property type="term" value="F:heme binding"/>
    <property type="evidence" value="ECO:0007669"/>
    <property type="project" value="TreeGrafter"/>
</dbReference>
<dbReference type="GO" id="GO:0008482">
    <property type="term" value="F:sulfite oxidase activity"/>
    <property type="evidence" value="ECO:0007669"/>
    <property type="project" value="UniProtKB-EC"/>
</dbReference>
<dbReference type="Gene3D" id="3.10.120.10">
    <property type="entry name" value="Cytochrome b5-like heme/steroid binding domain"/>
    <property type="match status" value="1"/>
</dbReference>
<dbReference type="InterPro" id="IPR000572">
    <property type="entry name" value="OxRdtase_Mopterin-bd_dom"/>
</dbReference>
<evidence type="ECO:0000256" key="4">
    <source>
        <dbReference type="ARBA" id="ARBA00004971"/>
    </source>
</evidence>
<dbReference type="GO" id="GO:0043546">
    <property type="term" value="F:molybdopterin cofactor binding"/>
    <property type="evidence" value="ECO:0007669"/>
    <property type="project" value="TreeGrafter"/>
</dbReference>
<dbReference type="Proteomes" id="UP000308768">
    <property type="component" value="Unassembled WGS sequence"/>
</dbReference>
<dbReference type="GO" id="GO:0030151">
    <property type="term" value="F:molybdenum ion binding"/>
    <property type="evidence" value="ECO:0007669"/>
    <property type="project" value="InterPro"/>
</dbReference>
<dbReference type="PANTHER" id="PTHR19372:SF7">
    <property type="entry name" value="SULFITE OXIDASE, MITOCHONDRIAL"/>
    <property type="match status" value="1"/>
</dbReference>
<dbReference type="InterPro" id="IPR036400">
    <property type="entry name" value="Cyt_B5-like_heme/steroid_sf"/>
</dbReference>
<dbReference type="EC" id="1.8.3.1" evidence="5"/>
<keyword evidence="10" id="KW-0479">Metal-binding</keyword>
<evidence type="ECO:0000256" key="10">
    <source>
        <dbReference type="ARBA" id="ARBA00022723"/>
    </source>
</evidence>
<dbReference type="InterPro" id="IPR008335">
    <property type="entry name" value="Mopterin_OxRdtase_euk"/>
</dbReference>
<dbReference type="EMBL" id="NAJN01000458">
    <property type="protein sequence ID" value="TKA73038.1"/>
    <property type="molecule type" value="Genomic_DNA"/>
</dbReference>
<dbReference type="Pfam" id="PF03404">
    <property type="entry name" value="Mo-co_dimer"/>
    <property type="match status" value="1"/>
</dbReference>
<organism evidence="17 18">
    <name type="scientific">Cryomyces minteri</name>
    <dbReference type="NCBI Taxonomy" id="331657"/>
    <lineage>
        <taxon>Eukaryota</taxon>
        <taxon>Fungi</taxon>
        <taxon>Dikarya</taxon>
        <taxon>Ascomycota</taxon>
        <taxon>Pezizomycotina</taxon>
        <taxon>Dothideomycetes</taxon>
        <taxon>Dothideomycetes incertae sedis</taxon>
        <taxon>Cryomyces</taxon>
    </lineage>
</organism>
<dbReference type="GO" id="GO:0050464">
    <property type="term" value="F:nitrate reductase (NADPH) activity"/>
    <property type="evidence" value="ECO:0007669"/>
    <property type="project" value="UniProtKB-EC"/>
</dbReference>
<comment type="caution">
    <text evidence="17">The sequence shown here is derived from an EMBL/GenBank/DDBJ whole genome shotgun (WGS) entry which is preliminary data.</text>
</comment>
<feature type="domain" description="Cytochrome b5 heme-binding" evidence="16">
    <location>
        <begin position="87"/>
        <end position="165"/>
    </location>
</feature>
<dbReference type="Pfam" id="PF00173">
    <property type="entry name" value="Cyt-b5"/>
    <property type="match status" value="1"/>
</dbReference>
<dbReference type="SUPFAM" id="SSF56524">
    <property type="entry name" value="Oxidoreductase molybdopterin-binding domain"/>
    <property type="match status" value="1"/>
</dbReference>
<reference evidence="17 18" key="1">
    <citation type="submission" date="2017-03" db="EMBL/GenBank/DDBJ databases">
        <title>Genomes of endolithic fungi from Antarctica.</title>
        <authorList>
            <person name="Coleine C."/>
            <person name="Masonjones S."/>
            <person name="Stajich J.E."/>
        </authorList>
    </citation>
    <scope>NUCLEOTIDE SEQUENCE [LARGE SCALE GENOMIC DNA]</scope>
    <source>
        <strain evidence="17 18">CCFEE 5187</strain>
    </source>
</reference>
<accession>A0A4U0XC16</accession>
<comment type="catalytic activity">
    <reaction evidence="14">
        <text>nitrite + NADP(+) + H2O = nitrate + NADPH + H(+)</text>
        <dbReference type="Rhea" id="RHEA:19061"/>
        <dbReference type="ChEBI" id="CHEBI:15377"/>
        <dbReference type="ChEBI" id="CHEBI:15378"/>
        <dbReference type="ChEBI" id="CHEBI:16301"/>
        <dbReference type="ChEBI" id="CHEBI:17632"/>
        <dbReference type="ChEBI" id="CHEBI:57783"/>
        <dbReference type="ChEBI" id="CHEBI:58349"/>
        <dbReference type="EC" id="1.7.1.3"/>
    </reaction>
</comment>
<dbReference type="SUPFAM" id="SSF55856">
    <property type="entry name" value="Cytochrome b5-like heme/steroid binding domain"/>
    <property type="match status" value="1"/>
</dbReference>
<dbReference type="GO" id="GO:0006790">
    <property type="term" value="P:sulfur compound metabolic process"/>
    <property type="evidence" value="ECO:0007669"/>
    <property type="project" value="TreeGrafter"/>
</dbReference>
<evidence type="ECO:0000256" key="5">
    <source>
        <dbReference type="ARBA" id="ARBA00012505"/>
    </source>
</evidence>
<dbReference type="EC" id="1.7.1.3" evidence="6"/>
<evidence type="ECO:0000256" key="11">
    <source>
        <dbReference type="ARBA" id="ARBA00023002"/>
    </source>
</evidence>
<keyword evidence="8" id="KW-0500">Molybdenum</keyword>
<keyword evidence="9" id="KW-0349">Heme</keyword>
<keyword evidence="12" id="KW-0408">Iron</keyword>
<evidence type="ECO:0000313" key="18">
    <source>
        <dbReference type="Proteomes" id="UP000308768"/>
    </source>
</evidence>
<dbReference type="PRINTS" id="PR00407">
    <property type="entry name" value="EUMOPTERIN"/>
</dbReference>
<evidence type="ECO:0000256" key="9">
    <source>
        <dbReference type="ARBA" id="ARBA00022617"/>
    </source>
</evidence>
<dbReference type="InterPro" id="IPR036374">
    <property type="entry name" value="OxRdtase_Mopterin-bd_sf"/>
</dbReference>
<evidence type="ECO:0000256" key="14">
    <source>
        <dbReference type="ARBA" id="ARBA00049155"/>
    </source>
</evidence>
<dbReference type="PANTHER" id="PTHR19372">
    <property type="entry name" value="SULFITE REDUCTASE"/>
    <property type="match status" value="1"/>
</dbReference>
<comment type="cofactor">
    <cofactor evidence="2">
        <name>heme b</name>
        <dbReference type="ChEBI" id="CHEBI:60344"/>
    </cofactor>
</comment>